<dbReference type="SUPFAM" id="SSF158472">
    <property type="entry name" value="HAMP domain-like"/>
    <property type="match status" value="1"/>
</dbReference>
<evidence type="ECO:0000256" key="6">
    <source>
        <dbReference type="ARBA" id="ARBA00022679"/>
    </source>
</evidence>
<evidence type="ECO:0000313" key="17">
    <source>
        <dbReference type="EMBL" id="HIU01844.1"/>
    </source>
</evidence>
<dbReference type="GO" id="GO:0005886">
    <property type="term" value="C:plasma membrane"/>
    <property type="evidence" value="ECO:0007669"/>
    <property type="project" value="UniProtKB-SubCell"/>
</dbReference>
<dbReference type="SUPFAM" id="SSF55874">
    <property type="entry name" value="ATPase domain of HSP90 chaperone/DNA topoisomerase II/histidine kinase"/>
    <property type="match status" value="1"/>
</dbReference>
<keyword evidence="6" id="KW-0808">Transferase</keyword>
<accession>A0A9D1HEQ2</accession>
<evidence type="ECO:0000256" key="1">
    <source>
        <dbReference type="ARBA" id="ARBA00000085"/>
    </source>
</evidence>
<dbReference type="CDD" id="cd06225">
    <property type="entry name" value="HAMP"/>
    <property type="match status" value="1"/>
</dbReference>
<keyword evidence="7 14" id="KW-0812">Transmembrane</keyword>
<evidence type="ECO:0000256" key="10">
    <source>
        <dbReference type="ARBA" id="ARBA00022840"/>
    </source>
</evidence>
<protein>
    <recommendedName>
        <fullName evidence="3">histidine kinase</fullName>
        <ecNumber evidence="3">2.7.13.3</ecNumber>
    </recommendedName>
</protein>
<evidence type="ECO:0000256" key="14">
    <source>
        <dbReference type="SAM" id="Phobius"/>
    </source>
</evidence>
<dbReference type="InterPro" id="IPR050398">
    <property type="entry name" value="HssS/ArlS-like"/>
</dbReference>
<dbReference type="SUPFAM" id="SSF47384">
    <property type="entry name" value="Homodimeric domain of signal transducing histidine kinase"/>
    <property type="match status" value="1"/>
</dbReference>
<keyword evidence="5" id="KW-0597">Phosphoprotein</keyword>
<evidence type="ECO:0000313" key="18">
    <source>
        <dbReference type="Proteomes" id="UP000824164"/>
    </source>
</evidence>
<evidence type="ECO:0000259" key="16">
    <source>
        <dbReference type="PROSITE" id="PS50885"/>
    </source>
</evidence>
<feature type="domain" description="HAMP" evidence="16">
    <location>
        <begin position="188"/>
        <end position="240"/>
    </location>
</feature>
<keyword evidence="13 14" id="KW-0472">Membrane</keyword>
<dbReference type="Gene3D" id="3.30.565.10">
    <property type="entry name" value="Histidine kinase-like ATPase, C-terminal domain"/>
    <property type="match status" value="1"/>
</dbReference>
<proteinExistence type="predicted"/>
<evidence type="ECO:0000256" key="11">
    <source>
        <dbReference type="ARBA" id="ARBA00022989"/>
    </source>
</evidence>
<evidence type="ECO:0000256" key="4">
    <source>
        <dbReference type="ARBA" id="ARBA00022475"/>
    </source>
</evidence>
<keyword evidence="12" id="KW-0902">Two-component regulatory system</keyword>
<reference evidence="17" key="2">
    <citation type="journal article" date="2021" name="PeerJ">
        <title>Extensive microbial diversity within the chicken gut microbiome revealed by metagenomics and culture.</title>
        <authorList>
            <person name="Gilroy R."/>
            <person name="Ravi A."/>
            <person name="Getino M."/>
            <person name="Pursley I."/>
            <person name="Horton D.L."/>
            <person name="Alikhan N.F."/>
            <person name="Baker D."/>
            <person name="Gharbi K."/>
            <person name="Hall N."/>
            <person name="Watson M."/>
            <person name="Adriaenssens E.M."/>
            <person name="Foster-Nyarko E."/>
            <person name="Jarju S."/>
            <person name="Secka A."/>
            <person name="Antonio M."/>
            <person name="Oren A."/>
            <person name="Chaudhuri R.R."/>
            <person name="La Ragione R."/>
            <person name="Hildebrand F."/>
            <person name="Pallen M.J."/>
        </authorList>
    </citation>
    <scope>NUCLEOTIDE SEQUENCE</scope>
    <source>
        <strain evidence="17">CHK187-14744</strain>
    </source>
</reference>
<dbReference type="PRINTS" id="PR00344">
    <property type="entry name" value="BCTRLSENSOR"/>
</dbReference>
<dbReference type="GO" id="GO:0000155">
    <property type="term" value="F:phosphorelay sensor kinase activity"/>
    <property type="evidence" value="ECO:0007669"/>
    <property type="project" value="InterPro"/>
</dbReference>
<dbReference type="InterPro" id="IPR005467">
    <property type="entry name" value="His_kinase_dom"/>
</dbReference>
<evidence type="ECO:0000256" key="2">
    <source>
        <dbReference type="ARBA" id="ARBA00004651"/>
    </source>
</evidence>
<feature type="transmembrane region" description="Helical" evidence="14">
    <location>
        <begin position="12"/>
        <end position="33"/>
    </location>
</feature>
<keyword evidence="8" id="KW-0547">Nucleotide-binding</keyword>
<dbReference type="InterPro" id="IPR036097">
    <property type="entry name" value="HisK_dim/P_sf"/>
</dbReference>
<keyword evidence="10" id="KW-0067">ATP-binding</keyword>
<dbReference type="EMBL" id="DVLT01000005">
    <property type="protein sequence ID" value="HIU01844.1"/>
    <property type="molecule type" value="Genomic_DNA"/>
</dbReference>
<feature type="transmembrane region" description="Helical" evidence="14">
    <location>
        <begin position="156"/>
        <end position="182"/>
    </location>
</feature>
<dbReference type="InterPro" id="IPR003594">
    <property type="entry name" value="HATPase_dom"/>
</dbReference>
<keyword evidence="4" id="KW-1003">Cell membrane</keyword>
<dbReference type="PANTHER" id="PTHR45528:SF1">
    <property type="entry name" value="SENSOR HISTIDINE KINASE CPXA"/>
    <property type="match status" value="1"/>
</dbReference>
<dbReference type="Pfam" id="PF00512">
    <property type="entry name" value="HisKA"/>
    <property type="match status" value="1"/>
</dbReference>
<reference evidence="17" key="1">
    <citation type="submission" date="2020-10" db="EMBL/GenBank/DDBJ databases">
        <authorList>
            <person name="Gilroy R."/>
        </authorList>
    </citation>
    <scope>NUCLEOTIDE SEQUENCE</scope>
    <source>
        <strain evidence="17">CHK187-14744</strain>
    </source>
</reference>
<dbReference type="SMART" id="SM00388">
    <property type="entry name" value="HisKA"/>
    <property type="match status" value="1"/>
</dbReference>
<sequence>MSLKKRMFRSNMTILFSALIALMVIILAVLVIFEETFERQLRSMSQIRLEDHVETVAGLLREGVPEEAETLRKSVGEWGYELAVVSKGKILYGDSSDDMEDLAEMTEAGGQQSTDTAIFSYLRATVVTKYVPEEEVYIMAAYFPEKIGLTSILQRFFSIFFLAVLLIGMTAIVVLLFLASYFTRKMNRMIMEPMEALTAGAERIQSGNLTEAICYKGEEEFEHVCQAFNAMQYTILKDREARARTERARIDMVTGISHDLRTPLTSIQGYIKGVMDGVANTPEKRERYLQTAYESTEEMNVLLQKLFDFSRLESGQMPLHMVRADLAEYAAAYASKKEAAADPAQVKIIFHKPDRLLPEIAVDVDQIQRILDNLLENSIKYAGIRPVQIDLSVYASDDRIWMEWKDNGKGVPEEKLPRIFERFYRCDESRQEKGSGVGLYVVQYIMRCHHGEATAENDGGLKIRLAFPRED</sequence>
<evidence type="ECO:0000256" key="12">
    <source>
        <dbReference type="ARBA" id="ARBA00023012"/>
    </source>
</evidence>
<keyword evidence="9 17" id="KW-0418">Kinase</keyword>
<dbReference type="EC" id="2.7.13.3" evidence="3"/>
<evidence type="ECO:0000256" key="7">
    <source>
        <dbReference type="ARBA" id="ARBA00022692"/>
    </source>
</evidence>
<dbReference type="Pfam" id="PF00672">
    <property type="entry name" value="HAMP"/>
    <property type="match status" value="1"/>
</dbReference>
<evidence type="ECO:0000256" key="3">
    <source>
        <dbReference type="ARBA" id="ARBA00012438"/>
    </source>
</evidence>
<evidence type="ECO:0000256" key="8">
    <source>
        <dbReference type="ARBA" id="ARBA00022741"/>
    </source>
</evidence>
<dbReference type="SMART" id="SM00387">
    <property type="entry name" value="HATPase_c"/>
    <property type="match status" value="1"/>
</dbReference>
<feature type="domain" description="Histidine kinase" evidence="15">
    <location>
        <begin position="255"/>
        <end position="471"/>
    </location>
</feature>
<comment type="subcellular location">
    <subcellularLocation>
        <location evidence="2">Cell membrane</location>
        <topology evidence="2">Multi-pass membrane protein</topology>
    </subcellularLocation>
</comment>
<evidence type="ECO:0000256" key="5">
    <source>
        <dbReference type="ARBA" id="ARBA00022553"/>
    </source>
</evidence>
<comment type="catalytic activity">
    <reaction evidence="1">
        <text>ATP + protein L-histidine = ADP + protein N-phospho-L-histidine.</text>
        <dbReference type="EC" id="2.7.13.3"/>
    </reaction>
</comment>
<dbReference type="CDD" id="cd00082">
    <property type="entry name" value="HisKA"/>
    <property type="match status" value="1"/>
</dbReference>
<dbReference type="InterPro" id="IPR036890">
    <property type="entry name" value="HATPase_C_sf"/>
</dbReference>
<dbReference type="SMART" id="SM00304">
    <property type="entry name" value="HAMP"/>
    <property type="match status" value="1"/>
</dbReference>
<name>A0A9D1HEQ2_9FIRM</name>
<gene>
    <name evidence="17" type="ORF">IAB63_01145</name>
</gene>
<dbReference type="FunFam" id="1.10.287.130:FF:000001">
    <property type="entry name" value="Two-component sensor histidine kinase"/>
    <property type="match status" value="1"/>
</dbReference>
<organism evidence="17 18">
    <name type="scientific">Candidatus Onthocola gallistercoris</name>
    <dbReference type="NCBI Taxonomy" id="2840876"/>
    <lineage>
        <taxon>Bacteria</taxon>
        <taxon>Bacillati</taxon>
        <taxon>Bacillota</taxon>
        <taxon>Bacilli</taxon>
        <taxon>Candidatus Onthocola</taxon>
    </lineage>
</organism>
<dbReference type="InterPro" id="IPR003661">
    <property type="entry name" value="HisK_dim/P_dom"/>
</dbReference>
<dbReference type="GO" id="GO:0005524">
    <property type="term" value="F:ATP binding"/>
    <property type="evidence" value="ECO:0007669"/>
    <property type="project" value="UniProtKB-KW"/>
</dbReference>
<dbReference type="Gene3D" id="1.10.287.130">
    <property type="match status" value="1"/>
</dbReference>
<evidence type="ECO:0000259" key="15">
    <source>
        <dbReference type="PROSITE" id="PS50109"/>
    </source>
</evidence>
<evidence type="ECO:0000256" key="13">
    <source>
        <dbReference type="ARBA" id="ARBA00023136"/>
    </source>
</evidence>
<evidence type="ECO:0000256" key="9">
    <source>
        <dbReference type="ARBA" id="ARBA00022777"/>
    </source>
</evidence>
<dbReference type="PROSITE" id="PS50109">
    <property type="entry name" value="HIS_KIN"/>
    <property type="match status" value="1"/>
</dbReference>
<dbReference type="Proteomes" id="UP000824164">
    <property type="component" value="Unassembled WGS sequence"/>
</dbReference>
<dbReference type="AlphaFoldDB" id="A0A9D1HEQ2"/>
<dbReference type="PANTHER" id="PTHR45528">
    <property type="entry name" value="SENSOR HISTIDINE KINASE CPXA"/>
    <property type="match status" value="1"/>
</dbReference>
<dbReference type="Gene3D" id="6.10.340.10">
    <property type="match status" value="1"/>
</dbReference>
<dbReference type="InterPro" id="IPR003660">
    <property type="entry name" value="HAMP_dom"/>
</dbReference>
<dbReference type="CDD" id="cd00075">
    <property type="entry name" value="HATPase"/>
    <property type="match status" value="1"/>
</dbReference>
<dbReference type="InterPro" id="IPR004358">
    <property type="entry name" value="Sig_transdc_His_kin-like_C"/>
</dbReference>
<dbReference type="Pfam" id="PF02518">
    <property type="entry name" value="HATPase_c"/>
    <property type="match status" value="1"/>
</dbReference>
<comment type="caution">
    <text evidence="17">The sequence shown here is derived from an EMBL/GenBank/DDBJ whole genome shotgun (WGS) entry which is preliminary data.</text>
</comment>
<keyword evidence="11 14" id="KW-1133">Transmembrane helix</keyword>
<dbReference type="PROSITE" id="PS50885">
    <property type="entry name" value="HAMP"/>
    <property type="match status" value="1"/>
</dbReference>